<comment type="caution">
    <text evidence="3">The sequence shown here is derived from an EMBL/GenBank/DDBJ whole genome shotgun (WGS) entry which is preliminary data.</text>
</comment>
<dbReference type="InterPro" id="IPR002156">
    <property type="entry name" value="RNaseH_domain"/>
</dbReference>
<dbReference type="Proteomes" id="UP000198211">
    <property type="component" value="Unassembled WGS sequence"/>
</dbReference>
<dbReference type="EMBL" id="NBNE01001171">
    <property type="protein sequence ID" value="OWZ15214.1"/>
    <property type="molecule type" value="Genomic_DNA"/>
</dbReference>
<dbReference type="GO" id="GO:0004523">
    <property type="term" value="F:RNA-DNA hybrid ribonuclease activity"/>
    <property type="evidence" value="ECO:0007669"/>
    <property type="project" value="InterPro"/>
</dbReference>
<dbReference type="InterPro" id="IPR036397">
    <property type="entry name" value="RNaseH_sf"/>
</dbReference>
<evidence type="ECO:0000313" key="4">
    <source>
        <dbReference type="Proteomes" id="UP000198211"/>
    </source>
</evidence>
<accession>A0A225WCS9</accession>
<feature type="domain" description="RNase H type-1" evidence="2">
    <location>
        <begin position="47"/>
        <end position="168"/>
    </location>
</feature>
<reference evidence="4" key="1">
    <citation type="submission" date="2017-03" db="EMBL/GenBank/DDBJ databases">
        <title>Phytopthora megakarya and P. palmivora, two closely related causual agents of cacao black pod achieved similar genome size and gene model numbers by different mechanisms.</title>
        <authorList>
            <person name="Ali S."/>
            <person name="Shao J."/>
            <person name="Larry D.J."/>
            <person name="Kronmiller B."/>
            <person name="Shen D."/>
            <person name="Strem M.D."/>
            <person name="Melnick R.L."/>
            <person name="Guiltinan M.J."/>
            <person name="Tyler B.M."/>
            <person name="Meinhardt L.W."/>
            <person name="Bailey B.A."/>
        </authorList>
    </citation>
    <scope>NUCLEOTIDE SEQUENCE [LARGE SCALE GENOMIC DNA]</scope>
    <source>
        <strain evidence="4">zdho120</strain>
    </source>
</reference>
<dbReference type="OrthoDB" id="103789at2759"/>
<dbReference type="InterPro" id="IPR012337">
    <property type="entry name" value="RNaseH-like_sf"/>
</dbReference>
<protein>
    <recommendedName>
        <fullName evidence="2">RNase H type-1 domain-containing protein</fullName>
    </recommendedName>
</protein>
<organism evidence="3 4">
    <name type="scientific">Phytophthora megakarya</name>
    <dbReference type="NCBI Taxonomy" id="4795"/>
    <lineage>
        <taxon>Eukaryota</taxon>
        <taxon>Sar</taxon>
        <taxon>Stramenopiles</taxon>
        <taxon>Oomycota</taxon>
        <taxon>Peronosporomycetes</taxon>
        <taxon>Peronosporales</taxon>
        <taxon>Peronosporaceae</taxon>
        <taxon>Phytophthora</taxon>
    </lineage>
</organism>
<dbReference type="AlphaFoldDB" id="A0A225WCS9"/>
<name>A0A225WCS9_9STRA</name>
<evidence type="ECO:0000313" key="3">
    <source>
        <dbReference type="EMBL" id="OWZ15214.1"/>
    </source>
</evidence>
<dbReference type="GO" id="GO:0003676">
    <property type="term" value="F:nucleic acid binding"/>
    <property type="evidence" value="ECO:0007669"/>
    <property type="project" value="InterPro"/>
</dbReference>
<dbReference type="Gene3D" id="3.30.420.10">
    <property type="entry name" value="Ribonuclease H-like superfamily/Ribonuclease H"/>
    <property type="match status" value="1"/>
</dbReference>
<dbReference type="SUPFAM" id="SSF53098">
    <property type="entry name" value="Ribonuclease H-like"/>
    <property type="match status" value="1"/>
</dbReference>
<feature type="region of interest" description="Disordered" evidence="1">
    <location>
        <begin position="182"/>
        <end position="228"/>
    </location>
</feature>
<proteinExistence type="predicted"/>
<keyword evidence="4" id="KW-1185">Reference proteome</keyword>
<gene>
    <name evidence="3" type="ORF">PHMEG_00011189</name>
</gene>
<dbReference type="Pfam" id="PF13456">
    <property type="entry name" value="RVT_3"/>
    <property type="match status" value="1"/>
</dbReference>
<evidence type="ECO:0000256" key="1">
    <source>
        <dbReference type="SAM" id="MobiDB-lite"/>
    </source>
</evidence>
<evidence type="ECO:0000259" key="2">
    <source>
        <dbReference type="Pfam" id="PF13456"/>
    </source>
</evidence>
<sequence>MATILGAGITPRERLDKVAENLIPAKRRIKPPVEMLDSDFEGYVLSFDGTAKVSTRQGSRGCIPWRLPGWHVLTAHGFPLDDVTVNDTEYHGLIKELELAVGRDAADVVVVGDSTIVIQQAEGLIGYHQPNLQRRLAEYATLKTKFDSVRLVHVKRDYNQAEDYLTTMTLVLGKALYKDPGDDYEASEIPGTEGRRKSGPKSDNPNDSVSGPIPSMPGTTAHVRIATTRNKSSLDYRDERWRRIKIHQDEDPELKRLKDYLRGDLVEYTRKKVKKVAKGSDRYHAMFFILYQKPCGPTSYITFTKISSVATKASPEHVSVCEQNFSGPGCSRMLSCLSKNVWIALLPRGDLQIQDPRPETLNQPVRSK</sequence>